<dbReference type="STRING" id="629741.GCWU000324_00051"/>
<dbReference type="EMBL" id="ACJW02000001">
    <property type="protein sequence ID" value="EEP69574.1"/>
    <property type="molecule type" value="Genomic_DNA"/>
</dbReference>
<sequence length="39" mass="4550">MRERVACKVSLTSGCRAGGWSVFRLPEFKQWEVDLESQY</sequence>
<dbReference type="Proteomes" id="UP000003009">
    <property type="component" value="Unassembled WGS sequence"/>
</dbReference>
<accession>C4GEG4</accession>
<gene>
    <name evidence="1" type="ORF">GCWU000324_00051</name>
</gene>
<evidence type="ECO:0000313" key="2">
    <source>
        <dbReference type="Proteomes" id="UP000003009"/>
    </source>
</evidence>
<keyword evidence="2" id="KW-1185">Reference proteome</keyword>
<protein>
    <submittedName>
        <fullName evidence="1">Uncharacterized protein</fullName>
    </submittedName>
</protein>
<evidence type="ECO:0000313" key="1">
    <source>
        <dbReference type="EMBL" id="EEP69574.1"/>
    </source>
</evidence>
<name>C4GEG4_9NEIS</name>
<organism evidence="1 2">
    <name type="scientific">Kingella oralis ATCC 51147</name>
    <dbReference type="NCBI Taxonomy" id="629741"/>
    <lineage>
        <taxon>Bacteria</taxon>
        <taxon>Pseudomonadati</taxon>
        <taxon>Pseudomonadota</taxon>
        <taxon>Betaproteobacteria</taxon>
        <taxon>Neisseriales</taxon>
        <taxon>Neisseriaceae</taxon>
        <taxon>Kingella</taxon>
    </lineage>
</organism>
<reference evidence="1" key="1">
    <citation type="submission" date="2009-04" db="EMBL/GenBank/DDBJ databases">
        <authorList>
            <person name="Weinstock G."/>
            <person name="Sodergren E."/>
            <person name="Clifton S."/>
            <person name="Fulton L."/>
            <person name="Fulton B."/>
            <person name="Courtney L."/>
            <person name="Fronick C."/>
            <person name="Harrison M."/>
            <person name="Strong C."/>
            <person name="Farmer C."/>
            <person name="Delahaunty K."/>
            <person name="Markovic C."/>
            <person name="Hall O."/>
            <person name="Minx P."/>
            <person name="Tomlinson C."/>
            <person name="Mitreva M."/>
            <person name="Nelson J."/>
            <person name="Hou S."/>
            <person name="Wollam A."/>
            <person name="Pepin K.H."/>
            <person name="Johnson M."/>
            <person name="Bhonagiri V."/>
            <person name="Nash W.E."/>
            <person name="Warren W."/>
            <person name="Chinwalla A."/>
            <person name="Mardis E.R."/>
            <person name="Wilson R.K."/>
        </authorList>
    </citation>
    <scope>NUCLEOTIDE SEQUENCE [LARGE SCALE GENOMIC DNA]</scope>
    <source>
        <strain evidence="1">ATCC 51147</strain>
    </source>
</reference>
<dbReference type="HOGENOM" id="CLU_3311172_0_0_4"/>
<proteinExistence type="predicted"/>
<comment type="caution">
    <text evidence="1">The sequence shown here is derived from an EMBL/GenBank/DDBJ whole genome shotgun (WGS) entry which is preliminary data.</text>
</comment>
<dbReference type="AlphaFoldDB" id="C4GEG4"/>